<evidence type="ECO:0000313" key="3">
    <source>
        <dbReference type="Proteomes" id="UP000789831"/>
    </source>
</evidence>
<gene>
    <name evidence="2" type="ORF">AGERDE_LOCUS9682</name>
</gene>
<protein>
    <submittedName>
        <fullName evidence="2">467_t:CDS:1</fullName>
    </submittedName>
</protein>
<dbReference type="Proteomes" id="UP000789831">
    <property type="component" value="Unassembled WGS sequence"/>
</dbReference>
<dbReference type="AlphaFoldDB" id="A0A9N9CT16"/>
<evidence type="ECO:0000256" key="1">
    <source>
        <dbReference type="SAM" id="MobiDB-lite"/>
    </source>
</evidence>
<organism evidence="2 3">
    <name type="scientific">Ambispora gerdemannii</name>
    <dbReference type="NCBI Taxonomy" id="144530"/>
    <lineage>
        <taxon>Eukaryota</taxon>
        <taxon>Fungi</taxon>
        <taxon>Fungi incertae sedis</taxon>
        <taxon>Mucoromycota</taxon>
        <taxon>Glomeromycotina</taxon>
        <taxon>Glomeromycetes</taxon>
        <taxon>Archaeosporales</taxon>
        <taxon>Ambisporaceae</taxon>
        <taxon>Ambispora</taxon>
    </lineage>
</organism>
<sequence>MSEKVLCKCGWCLSKDPKGIKITKRTKRQHEQRFEAVELDDNHFVKGFSKKRPRATAQPHGSNNKNTDSAMNVQDITDTDDHELHIEVDSAEFKDDNELHIENEVDCAEIDFTLSIEDDEDTEFWKSPIFFNELPNQNEEELLTDDGWEEFLTNDEQEELLTNNEKGKYK</sequence>
<proteinExistence type="predicted"/>
<accession>A0A9N9CT16</accession>
<comment type="caution">
    <text evidence="2">The sequence shown here is derived from an EMBL/GenBank/DDBJ whole genome shotgun (WGS) entry which is preliminary data.</text>
</comment>
<reference evidence="2" key="1">
    <citation type="submission" date="2021-06" db="EMBL/GenBank/DDBJ databases">
        <authorList>
            <person name="Kallberg Y."/>
            <person name="Tangrot J."/>
            <person name="Rosling A."/>
        </authorList>
    </citation>
    <scope>NUCLEOTIDE SEQUENCE</scope>
    <source>
        <strain evidence="2">MT106</strain>
    </source>
</reference>
<evidence type="ECO:0000313" key="2">
    <source>
        <dbReference type="EMBL" id="CAG8612917.1"/>
    </source>
</evidence>
<name>A0A9N9CT16_9GLOM</name>
<dbReference type="EMBL" id="CAJVPL010002526">
    <property type="protein sequence ID" value="CAG8612917.1"/>
    <property type="molecule type" value="Genomic_DNA"/>
</dbReference>
<feature type="region of interest" description="Disordered" evidence="1">
    <location>
        <begin position="49"/>
        <end position="72"/>
    </location>
</feature>
<feature type="compositionally biased region" description="Polar residues" evidence="1">
    <location>
        <begin position="59"/>
        <end position="72"/>
    </location>
</feature>
<keyword evidence="3" id="KW-1185">Reference proteome</keyword>